<name>A0A815JJS1_9BILA</name>
<dbReference type="EMBL" id="CAJNOV010009936">
    <property type="protein sequence ID" value="CAF1383017.1"/>
    <property type="molecule type" value="Genomic_DNA"/>
</dbReference>
<dbReference type="Proteomes" id="UP000663855">
    <property type="component" value="Unassembled WGS sequence"/>
</dbReference>
<proteinExistence type="predicted"/>
<organism evidence="2 4">
    <name type="scientific">Rotaria magnacalcarata</name>
    <dbReference type="NCBI Taxonomy" id="392030"/>
    <lineage>
        <taxon>Eukaryota</taxon>
        <taxon>Metazoa</taxon>
        <taxon>Spiralia</taxon>
        <taxon>Gnathifera</taxon>
        <taxon>Rotifera</taxon>
        <taxon>Eurotatoria</taxon>
        <taxon>Bdelloidea</taxon>
        <taxon>Philodinida</taxon>
        <taxon>Philodinidae</taxon>
        <taxon>Rotaria</taxon>
    </lineage>
</organism>
<sequence>MSHKLLLFVLLLFSSSRFVFSLECYISVIPFVLNYSVTVDTLPSFDNCTLVDVTGECTFTIIWLRNPEASFIIFGYNTIVNGGSFSSDSILASVQYELEGDEFAKRLSHDVQYTCQSSDECNSGTNLKRILKSLRIEEKFSIGFNSLIVANDSFNNQSISKCYFNRSSNDCSPIDYESCRRCEISMNFSDSSTNEICATCPTVTPQFNSIRRDAIFIVNNRSQVLDNVQLSCQMGEYCNSIENIYRIRQASFIYFDFDRYFLSLLFS</sequence>
<dbReference type="Proteomes" id="UP000681967">
    <property type="component" value="Unassembled WGS sequence"/>
</dbReference>
<reference evidence="2" key="1">
    <citation type="submission" date="2021-02" db="EMBL/GenBank/DDBJ databases">
        <authorList>
            <person name="Nowell W R."/>
        </authorList>
    </citation>
    <scope>NUCLEOTIDE SEQUENCE</scope>
</reference>
<comment type="caution">
    <text evidence="2">The sequence shown here is derived from an EMBL/GenBank/DDBJ whole genome shotgun (WGS) entry which is preliminary data.</text>
</comment>
<evidence type="ECO:0000313" key="4">
    <source>
        <dbReference type="Proteomes" id="UP000663855"/>
    </source>
</evidence>
<evidence type="ECO:0000256" key="1">
    <source>
        <dbReference type="SAM" id="SignalP"/>
    </source>
</evidence>
<accession>A0A815JJS1</accession>
<gene>
    <name evidence="3" type="ORF">BYL167_LOCUS52469</name>
    <name evidence="2" type="ORF">CJN711_LOCUS21049</name>
</gene>
<dbReference type="EMBL" id="CAJOBH010170039">
    <property type="protein sequence ID" value="CAF4907974.1"/>
    <property type="molecule type" value="Genomic_DNA"/>
</dbReference>
<evidence type="ECO:0000313" key="2">
    <source>
        <dbReference type="EMBL" id="CAF1383017.1"/>
    </source>
</evidence>
<feature type="chain" id="PRO_5036227932" evidence="1">
    <location>
        <begin position="22"/>
        <end position="267"/>
    </location>
</feature>
<dbReference type="AlphaFoldDB" id="A0A815JJS1"/>
<evidence type="ECO:0000313" key="3">
    <source>
        <dbReference type="EMBL" id="CAF4907974.1"/>
    </source>
</evidence>
<feature type="signal peptide" evidence="1">
    <location>
        <begin position="1"/>
        <end position="21"/>
    </location>
</feature>
<protein>
    <submittedName>
        <fullName evidence="2">Uncharacterized protein</fullName>
    </submittedName>
</protein>
<keyword evidence="1" id="KW-0732">Signal</keyword>